<proteinExistence type="predicted"/>
<organism evidence="1">
    <name type="scientific">bioreactor metagenome</name>
    <dbReference type="NCBI Taxonomy" id="1076179"/>
    <lineage>
        <taxon>unclassified sequences</taxon>
        <taxon>metagenomes</taxon>
        <taxon>ecological metagenomes</taxon>
    </lineage>
</organism>
<protein>
    <recommendedName>
        <fullName evidence="2">Protein CR006 P-loop domain-containing protein</fullName>
    </recommendedName>
</protein>
<dbReference type="EMBL" id="VSSQ01027199">
    <property type="protein sequence ID" value="MPM76309.1"/>
    <property type="molecule type" value="Genomic_DNA"/>
</dbReference>
<comment type="caution">
    <text evidence="1">The sequence shown here is derived from an EMBL/GenBank/DDBJ whole genome shotgun (WGS) entry which is preliminary data.</text>
</comment>
<accession>A0A645CHB7</accession>
<evidence type="ECO:0000313" key="1">
    <source>
        <dbReference type="EMBL" id="MPM76309.1"/>
    </source>
</evidence>
<dbReference type="AlphaFoldDB" id="A0A645CHB7"/>
<gene>
    <name evidence="1" type="ORF">SDC9_123307</name>
</gene>
<name>A0A645CHB7_9ZZZZ</name>
<evidence type="ECO:0008006" key="2">
    <source>
        <dbReference type="Google" id="ProtNLM"/>
    </source>
</evidence>
<reference evidence="1" key="1">
    <citation type="submission" date="2019-08" db="EMBL/GenBank/DDBJ databases">
        <authorList>
            <person name="Kucharzyk K."/>
            <person name="Murdoch R.W."/>
            <person name="Higgins S."/>
            <person name="Loffler F."/>
        </authorList>
    </citation>
    <scope>NUCLEOTIDE SEQUENCE</scope>
</reference>
<sequence length="192" mass="22446">MRLVEEAKYKQIVILTHDITFLLSIQQCCDKNNVSYQTTTLRKLQNEAGYVQNNVPWIGMTVKKRVSYLRNELQSIEKAYKLLQSGNIDKQEEYEKSAKLWCEQLRETWERMIEEVLFNNSVQRFSPAIQTQRLKNALFTKDLYQEVENGMSNCSNWVHDRAAGLGEAIPNPDELLEYLEACNSFQKSNKPK</sequence>